<dbReference type="SUPFAM" id="SSF51735">
    <property type="entry name" value="NAD(P)-binding Rossmann-fold domains"/>
    <property type="match status" value="1"/>
</dbReference>
<dbReference type="Gene3D" id="3.40.50.720">
    <property type="entry name" value="NAD(P)-binding Rossmann-like Domain"/>
    <property type="match status" value="1"/>
</dbReference>
<dbReference type="GO" id="GO:0006694">
    <property type="term" value="P:steroid biosynthetic process"/>
    <property type="evidence" value="ECO:0007669"/>
    <property type="project" value="InterPro"/>
</dbReference>
<dbReference type="EMBL" id="JAUEPO010000004">
    <property type="protein sequence ID" value="KAK3324392.1"/>
    <property type="molecule type" value="Genomic_DNA"/>
</dbReference>
<feature type="domain" description="3-beta hydroxysteroid dehydrogenase/isomerase" evidence="4">
    <location>
        <begin position="43"/>
        <end position="172"/>
    </location>
</feature>
<proteinExistence type="inferred from homology"/>
<dbReference type="PANTHER" id="PTHR10366:SF562">
    <property type="entry name" value="ALDEHYDE REDUCTASE II (AFU_ORTHOLOGUE AFUA_1G11360)"/>
    <property type="match status" value="1"/>
</dbReference>
<comment type="similarity">
    <text evidence="2">Belongs to the NAD(P)-dependent epimerase/dehydratase family. Dihydroflavonol-4-reductase subfamily.</text>
</comment>
<keyword evidence="1" id="KW-0560">Oxidoreductase</keyword>
<reference evidence="5" key="2">
    <citation type="submission" date="2023-06" db="EMBL/GenBank/DDBJ databases">
        <authorList>
            <consortium name="Lawrence Berkeley National Laboratory"/>
            <person name="Haridas S."/>
            <person name="Hensen N."/>
            <person name="Bonometti L."/>
            <person name="Westerberg I."/>
            <person name="Brannstrom I.O."/>
            <person name="Guillou S."/>
            <person name="Cros-Aarteil S."/>
            <person name="Calhoun S."/>
            <person name="Kuo A."/>
            <person name="Mondo S."/>
            <person name="Pangilinan J."/>
            <person name="Riley R."/>
            <person name="Labutti K."/>
            <person name="Andreopoulos B."/>
            <person name="Lipzen A."/>
            <person name="Chen C."/>
            <person name="Yanf M."/>
            <person name="Daum C."/>
            <person name="Ng V."/>
            <person name="Clum A."/>
            <person name="Steindorff A."/>
            <person name="Ohm R."/>
            <person name="Martin F."/>
            <person name="Silar P."/>
            <person name="Natvig D."/>
            <person name="Lalanne C."/>
            <person name="Gautier V."/>
            <person name="Ament-Velasquez S.L."/>
            <person name="Kruys A."/>
            <person name="Hutchinson M.I."/>
            <person name="Powell A.J."/>
            <person name="Barry K."/>
            <person name="Miller A.N."/>
            <person name="Grigoriev I.V."/>
            <person name="Debuchy R."/>
            <person name="Gladieux P."/>
            <person name="Thoren M.H."/>
            <person name="Johannesson H."/>
        </authorList>
    </citation>
    <scope>NUCLEOTIDE SEQUENCE</scope>
    <source>
        <strain evidence="5">SMH4131-1</strain>
    </source>
</reference>
<dbReference type="InterPro" id="IPR050425">
    <property type="entry name" value="NAD(P)_dehydrat-like"/>
</dbReference>
<protein>
    <recommendedName>
        <fullName evidence="4">3-beta hydroxysteroid dehydrogenase/isomerase domain-containing protein</fullName>
    </recommendedName>
</protein>
<evidence type="ECO:0000259" key="4">
    <source>
        <dbReference type="Pfam" id="PF01073"/>
    </source>
</evidence>
<dbReference type="Pfam" id="PF01073">
    <property type="entry name" value="3Beta_HSD"/>
    <property type="match status" value="1"/>
</dbReference>
<evidence type="ECO:0000313" key="6">
    <source>
        <dbReference type="Proteomes" id="UP001286456"/>
    </source>
</evidence>
<dbReference type="InterPro" id="IPR036291">
    <property type="entry name" value="NAD(P)-bd_dom_sf"/>
</dbReference>
<gene>
    <name evidence="5" type="ORF">B0T19DRAFT_229531</name>
</gene>
<dbReference type="InterPro" id="IPR002225">
    <property type="entry name" value="3Beta_OHSteriod_DH/Estase"/>
</dbReference>
<dbReference type="AlphaFoldDB" id="A0AAE0M9K3"/>
<organism evidence="5 6">
    <name type="scientific">Cercophora scortea</name>
    <dbReference type="NCBI Taxonomy" id="314031"/>
    <lineage>
        <taxon>Eukaryota</taxon>
        <taxon>Fungi</taxon>
        <taxon>Dikarya</taxon>
        <taxon>Ascomycota</taxon>
        <taxon>Pezizomycotina</taxon>
        <taxon>Sordariomycetes</taxon>
        <taxon>Sordariomycetidae</taxon>
        <taxon>Sordariales</taxon>
        <taxon>Lasiosphaeriaceae</taxon>
        <taxon>Cercophora</taxon>
    </lineage>
</organism>
<name>A0AAE0M9K3_9PEZI</name>
<accession>A0AAE0M9K3</accession>
<feature type="region of interest" description="Disordered" evidence="3">
    <location>
        <begin position="1"/>
        <end position="22"/>
    </location>
</feature>
<evidence type="ECO:0000256" key="2">
    <source>
        <dbReference type="ARBA" id="ARBA00023445"/>
    </source>
</evidence>
<evidence type="ECO:0000313" key="5">
    <source>
        <dbReference type="EMBL" id="KAK3324392.1"/>
    </source>
</evidence>
<evidence type="ECO:0000256" key="1">
    <source>
        <dbReference type="ARBA" id="ARBA00023002"/>
    </source>
</evidence>
<keyword evidence="6" id="KW-1185">Reference proteome</keyword>
<reference evidence="5" key="1">
    <citation type="journal article" date="2023" name="Mol. Phylogenet. Evol.">
        <title>Genome-scale phylogeny and comparative genomics of the fungal order Sordariales.</title>
        <authorList>
            <person name="Hensen N."/>
            <person name="Bonometti L."/>
            <person name="Westerberg I."/>
            <person name="Brannstrom I.O."/>
            <person name="Guillou S."/>
            <person name="Cros-Aarteil S."/>
            <person name="Calhoun S."/>
            <person name="Haridas S."/>
            <person name="Kuo A."/>
            <person name="Mondo S."/>
            <person name="Pangilinan J."/>
            <person name="Riley R."/>
            <person name="LaButti K."/>
            <person name="Andreopoulos B."/>
            <person name="Lipzen A."/>
            <person name="Chen C."/>
            <person name="Yan M."/>
            <person name="Daum C."/>
            <person name="Ng V."/>
            <person name="Clum A."/>
            <person name="Steindorff A."/>
            <person name="Ohm R.A."/>
            <person name="Martin F."/>
            <person name="Silar P."/>
            <person name="Natvig D.O."/>
            <person name="Lalanne C."/>
            <person name="Gautier V."/>
            <person name="Ament-Velasquez S.L."/>
            <person name="Kruys A."/>
            <person name="Hutchinson M.I."/>
            <person name="Powell A.J."/>
            <person name="Barry K."/>
            <person name="Miller A.N."/>
            <person name="Grigoriev I.V."/>
            <person name="Debuchy R."/>
            <person name="Gladieux P."/>
            <person name="Hiltunen Thoren M."/>
            <person name="Johannesson H."/>
        </authorList>
    </citation>
    <scope>NUCLEOTIDE SEQUENCE</scope>
    <source>
        <strain evidence="5">SMH4131-1</strain>
    </source>
</reference>
<dbReference type="GO" id="GO:0016616">
    <property type="term" value="F:oxidoreductase activity, acting on the CH-OH group of donors, NAD or NADP as acceptor"/>
    <property type="evidence" value="ECO:0007669"/>
    <property type="project" value="InterPro"/>
</dbReference>
<evidence type="ECO:0000256" key="3">
    <source>
        <dbReference type="SAM" id="MobiDB-lite"/>
    </source>
</evidence>
<comment type="caution">
    <text evidence="5">The sequence shown here is derived from an EMBL/GenBank/DDBJ whole genome shotgun (WGS) entry which is preliminary data.</text>
</comment>
<dbReference type="Proteomes" id="UP001286456">
    <property type="component" value="Unassembled WGS sequence"/>
</dbReference>
<sequence length="241" mass="26478">MSDRVPQVPDHGTHHYQAPDAISVRTPAMSPQQTSIPDGSWVLVTGATGFVASHVIKQFLERGFKVRGTVRDLAKASWLVDDVFRSYAKTGQFELALVPDLSAPHAFDDAIKGISAIAHIATIIGWTADPHQVIPQVVAGTRSILEAAVNEPSVREFVYTGSIAAATMYMPGNDSRVDQDSWNDFAVQQAWAPRPMSPVALPLCTWQAKLRQKRRPGSLRRRESRILLLIPWCPVPLSASH</sequence>
<dbReference type="PANTHER" id="PTHR10366">
    <property type="entry name" value="NAD DEPENDENT EPIMERASE/DEHYDRATASE"/>
    <property type="match status" value="1"/>
</dbReference>